<name>A0ABD0L3V9_9CAEN</name>
<gene>
    <name evidence="1" type="ORF">BaRGS_00014875</name>
</gene>
<dbReference type="EMBL" id="JACVVK020000088">
    <property type="protein sequence ID" value="KAK7493993.1"/>
    <property type="molecule type" value="Genomic_DNA"/>
</dbReference>
<sequence length="352" mass="39059">MLCFITSIPGRGQRRESLEEALDVEEWLLNGDTRFSLKVGSNYHQLCNTHNAYLERRRQGTTPKPRTVLVWTVRIHFLQPCLGVQTVYFVALSKPGRGGRVQCTGSRLLLCLHLFRQFTHSRRQQIGLLAEHLVGNGAGGKVRLLISVGCLSFCGQLLHSTFLPPMPAFSNTCSVQCTEVGGREGGISGILSCTSILRCLTKNRTPANEFTSLWGLADHRVKCLAVHADRLMVLLVLLCPEFPLRPAVKGFHGYLALPASVRFFLAFIDNPHPACLYLTIQLSVFEQRILSASVSLHLFPLLSLKHVAPCHCPSPVSVDQFSLVTFLLTTIPMNVMLTTHLIWPSGPNLAQR</sequence>
<comment type="caution">
    <text evidence="1">The sequence shown here is derived from an EMBL/GenBank/DDBJ whole genome shotgun (WGS) entry which is preliminary data.</text>
</comment>
<evidence type="ECO:0000313" key="2">
    <source>
        <dbReference type="Proteomes" id="UP001519460"/>
    </source>
</evidence>
<organism evidence="1 2">
    <name type="scientific">Batillaria attramentaria</name>
    <dbReference type="NCBI Taxonomy" id="370345"/>
    <lineage>
        <taxon>Eukaryota</taxon>
        <taxon>Metazoa</taxon>
        <taxon>Spiralia</taxon>
        <taxon>Lophotrochozoa</taxon>
        <taxon>Mollusca</taxon>
        <taxon>Gastropoda</taxon>
        <taxon>Caenogastropoda</taxon>
        <taxon>Sorbeoconcha</taxon>
        <taxon>Cerithioidea</taxon>
        <taxon>Batillariidae</taxon>
        <taxon>Batillaria</taxon>
    </lineage>
</organism>
<protein>
    <submittedName>
        <fullName evidence="1">Uncharacterized protein</fullName>
    </submittedName>
</protein>
<dbReference type="Proteomes" id="UP001519460">
    <property type="component" value="Unassembled WGS sequence"/>
</dbReference>
<dbReference type="AlphaFoldDB" id="A0ABD0L3V9"/>
<reference evidence="1 2" key="1">
    <citation type="journal article" date="2023" name="Sci. Data">
        <title>Genome assembly of the Korean intertidal mud-creeper Batillaria attramentaria.</title>
        <authorList>
            <person name="Patra A.K."/>
            <person name="Ho P.T."/>
            <person name="Jun S."/>
            <person name="Lee S.J."/>
            <person name="Kim Y."/>
            <person name="Won Y.J."/>
        </authorList>
    </citation>
    <scope>NUCLEOTIDE SEQUENCE [LARGE SCALE GENOMIC DNA]</scope>
    <source>
        <strain evidence="1">Wonlab-2016</strain>
    </source>
</reference>
<proteinExistence type="predicted"/>
<evidence type="ECO:0000313" key="1">
    <source>
        <dbReference type="EMBL" id="KAK7493993.1"/>
    </source>
</evidence>
<accession>A0ABD0L3V9</accession>
<keyword evidence="2" id="KW-1185">Reference proteome</keyword>